<dbReference type="AlphaFoldDB" id="Q1IMI1"/>
<keyword evidence="11" id="KW-0012">Acyltransferase</keyword>
<evidence type="ECO:0000259" key="10">
    <source>
        <dbReference type="PROSITE" id="PS50991"/>
    </source>
</evidence>
<evidence type="ECO:0000256" key="3">
    <source>
        <dbReference type="ARBA" id="ARBA00012973"/>
    </source>
</evidence>
<keyword evidence="5" id="KW-0028">Amino-acid biosynthesis</keyword>
<organism evidence="11 12">
    <name type="scientific">Koribacter versatilis (strain Ellin345)</name>
    <dbReference type="NCBI Taxonomy" id="204669"/>
    <lineage>
        <taxon>Bacteria</taxon>
        <taxon>Pseudomonadati</taxon>
        <taxon>Acidobacteriota</taxon>
        <taxon>Terriglobia</taxon>
        <taxon>Terriglobales</taxon>
        <taxon>Candidatus Korobacteraceae</taxon>
        <taxon>Candidatus Korobacter</taxon>
    </lineage>
</organism>
<dbReference type="EMBL" id="CP000360">
    <property type="protein sequence ID" value="ABF41919.1"/>
    <property type="molecule type" value="Genomic_DNA"/>
</dbReference>
<sequence length="407" mass="44928">MDRSRITIFDTTLRDGEQSPGCSMNPMEKLRMARQLDRLGVDVIEAGFPISSEGDFESVRMIAQEIRRPKIAGLARANAKDIERAWHALEHAARPRIHVFLATSDIHLKYKLRMTREQCIAQAFEQVRFARSLCPDVEFSPEDATRSDLEFLCAVCEAVVEAGATTLNLPDTVGFTVPSDIARMFTAVRNRINRDDIVLSCHCHNDLGLAVANSLAAVEAGARQIECTINGIGERAGNASLEEVTMAIKVRADVFPVETAIHSEHLYPASAMLQEITGADVQANKAIVGRNAFAHEAGIHQDGMLKNPLTYEIMTPRSVGVPDSKLVLGKHSGRSALNHRCEELGYRFTRRDLDNVYRRFVDVADQVKVVEDSHLLRIIREEIARGCMPDMIEPTRAGVASANAAAS</sequence>
<dbReference type="FunFam" id="3.20.20.70:FF:000010">
    <property type="entry name" value="2-isopropylmalate synthase"/>
    <property type="match status" value="1"/>
</dbReference>
<evidence type="ECO:0000313" key="11">
    <source>
        <dbReference type="EMBL" id="ABF41919.1"/>
    </source>
</evidence>
<dbReference type="Pfam" id="PF22617">
    <property type="entry name" value="HCS_D2"/>
    <property type="match status" value="1"/>
</dbReference>
<dbReference type="KEGG" id="aba:Acid345_2918"/>
<dbReference type="GO" id="GO:0009098">
    <property type="term" value="P:L-leucine biosynthetic process"/>
    <property type="evidence" value="ECO:0007669"/>
    <property type="project" value="UniProtKB-KW"/>
</dbReference>
<dbReference type="HOGENOM" id="CLU_022158_3_1_0"/>
<dbReference type="STRING" id="204669.Acid345_2918"/>
<dbReference type="EC" id="2.3.3.13" evidence="3"/>
<name>Q1IMI1_KORVE</name>
<evidence type="ECO:0000256" key="2">
    <source>
        <dbReference type="ARBA" id="ARBA00009396"/>
    </source>
</evidence>
<dbReference type="InterPro" id="IPR013785">
    <property type="entry name" value="Aldolase_TIM"/>
</dbReference>
<dbReference type="NCBIfam" id="NF002086">
    <property type="entry name" value="PRK00915.1-3"/>
    <property type="match status" value="1"/>
</dbReference>
<dbReference type="Proteomes" id="UP000002432">
    <property type="component" value="Chromosome"/>
</dbReference>
<dbReference type="SUPFAM" id="SSF51569">
    <property type="entry name" value="Aldolase"/>
    <property type="match status" value="1"/>
</dbReference>
<dbReference type="InterPro" id="IPR002034">
    <property type="entry name" value="AIPM/Hcit_synth_CS"/>
</dbReference>
<dbReference type="InterPro" id="IPR054691">
    <property type="entry name" value="LeuA/HCS_post-cat"/>
</dbReference>
<dbReference type="PROSITE" id="PS50991">
    <property type="entry name" value="PYR_CT"/>
    <property type="match status" value="1"/>
</dbReference>
<dbReference type="GO" id="GO:0003852">
    <property type="term" value="F:2-isopropylmalate synthase activity"/>
    <property type="evidence" value="ECO:0007669"/>
    <property type="project" value="UniProtKB-EC"/>
</dbReference>
<dbReference type="OrthoDB" id="9804858at2"/>
<dbReference type="eggNOG" id="COG0119">
    <property type="taxonomic scope" value="Bacteria"/>
</dbReference>
<protein>
    <recommendedName>
        <fullName evidence="3">2-isopropylmalate synthase</fullName>
        <ecNumber evidence="3">2.3.3.13</ecNumber>
    </recommendedName>
</protein>
<accession>Q1IMI1</accession>
<dbReference type="CDD" id="cd07940">
    <property type="entry name" value="DRE_TIM_IPMS"/>
    <property type="match status" value="1"/>
</dbReference>
<dbReference type="PANTHER" id="PTHR10277">
    <property type="entry name" value="HOMOCITRATE SYNTHASE-RELATED"/>
    <property type="match status" value="1"/>
</dbReference>
<comment type="pathway">
    <text evidence="1">Amino-acid biosynthesis; L-leucine biosynthesis; L-leucine from 3-methyl-2-oxobutanoate: step 1/4.</text>
</comment>
<evidence type="ECO:0000256" key="4">
    <source>
        <dbReference type="ARBA" id="ARBA00022430"/>
    </source>
</evidence>
<evidence type="ECO:0000313" key="12">
    <source>
        <dbReference type="Proteomes" id="UP000002432"/>
    </source>
</evidence>
<evidence type="ECO:0000256" key="5">
    <source>
        <dbReference type="ARBA" id="ARBA00022605"/>
    </source>
</evidence>
<dbReference type="RefSeq" id="WP_011523720.1">
    <property type="nucleotide sequence ID" value="NC_008009.1"/>
</dbReference>
<evidence type="ECO:0000256" key="1">
    <source>
        <dbReference type="ARBA" id="ARBA00004689"/>
    </source>
</evidence>
<evidence type="ECO:0000256" key="7">
    <source>
        <dbReference type="ARBA" id="ARBA00023211"/>
    </source>
</evidence>
<dbReference type="InterPro" id="IPR000891">
    <property type="entry name" value="PYR_CT"/>
</dbReference>
<keyword evidence="7" id="KW-0464">Manganese</keyword>
<evidence type="ECO:0000256" key="8">
    <source>
        <dbReference type="ARBA" id="ARBA00023304"/>
    </source>
</evidence>
<dbReference type="PANTHER" id="PTHR10277:SF9">
    <property type="entry name" value="2-ISOPROPYLMALATE SYNTHASE 1, CHLOROPLASTIC-RELATED"/>
    <property type="match status" value="1"/>
</dbReference>
<feature type="domain" description="Pyruvate carboxyltransferase" evidence="10">
    <location>
        <begin position="6"/>
        <end position="267"/>
    </location>
</feature>
<dbReference type="Pfam" id="PF00682">
    <property type="entry name" value="HMGL-like"/>
    <property type="match status" value="1"/>
</dbReference>
<keyword evidence="12" id="KW-1185">Reference proteome</keyword>
<reference evidence="11 12" key="1">
    <citation type="journal article" date="2009" name="Appl. Environ. Microbiol.">
        <title>Three genomes from the phylum Acidobacteria provide insight into the lifestyles of these microorganisms in soils.</title>
        <authorList>
            <person name="Ward N.L."/>
            <person name="Challacombe J.F."/>
            <person name="Janssen P.H."/>
            <person name="Henrissat B."/>
            <person name="Coutinho P.M."/>
            <person name="Wu M."/>
            <person name="Xie G."/>
            <person name="Haft D.H."/>
            <person name="Sait M."/>
            <person name="Badger J."/>
            <person name="Barabote R.D."/>
            <person name="Bradley B."/>
            <person name="Brettin T.S."/>
            <person name="Brinkac L.M."/>
            <person name="Bruce D."/>
            <person name="Creasy T."/>
            <person name="Daugherty S.C."/>
            <person name="Davidsen T.M."/>
            <person name="DeBoy R.T."/>
            <person name="Detter J.C."/>
            <person name="Dodson R.J."/>
            <person name="Durkin A.S."/>
            <person name="Ganapathy A."/>
            <person name="Gwinn-Giglio M."/>
            <person name="Han C.S."/>
            <person name="Khouri H."/>
            <person name="Kiss H."/>
            <person name="Kothari S.P."/>
            <person name="Madupu R."/>
            <person name="Nelson K.E."/>
            <person name="Nelson W.C."/>
            <person name="Paulsen I."/>
            <person name="Penn K."/>
            <person name="Ren Q."/>
            <person name="Rosovitz M.J."/>
            <person name="Selengut J.D."/>
            <person name="Shrivastava S."/>
            <person name="Sullivan S.A."/>
            <person name="Tapia R."/>
            <person name="Thompson L.S."/>
            <person name="Watkins K.L."/>
            <person name="Yang Q."/>
            <person name="Yu C."/>
            <person name="Zafar N."/>
            <person name="Zhou L."/>
            <person name="Kuske C.R."/>
        </authorList>
    </citation>
    <scope>NUCLEOTIDE SEQUENCE [LARGE SCALE GENOMIC DNA]</scope>
    <source>
        <strain evidence="11 12">Ellin345</strain>
    </source>
</reference>
<dbReference type="Gene3D" id="1.10.238.260">
    <property type="match status" value="1"/>
</dbReference>
<proteinExistence type="inferred from homology"/>
<dbReference type="InterPro" id="IPR050073">
    <property type="entry name" value="2-IPM_HCS-like"/>
</dbReference>
<dbReference type="PROSITE" id="PS00815">
    <property type="entry name" value="AIPM_HOMOCIT_SYNTH_1"/>
    <property type="match status" value="1"/>
</dbReference>
<dbReference type="Gene3D" id="3.20.20.70">
    <property type="entry name" value="Aldolase class I"/>
    <property type="match status" value="1"/>
</dbReference>
<keyword evidence="6 9" id="KW-0808">Transferase</keyword>
<keyword evidence="4" id="KW-0432">Leucine biosynthesis</keyword>
<comment type="similarity">
    <text evidence="2">Belongs to the alpha-IPM synthase/homocitrate synthase family. LeuA type 1 subfamily.</text>
</comment>
<dbReference type="FunFam" id="1.10.238.260:FF:000001">
    <property type="entry name" value="2-isopropylmalate synthase"/>
    <property type="match status" value="1"/>
</dbReference>
<keyword evidence="8" id="KW-0100">Branched-chain amino acid biosynthesis</keyword>
<evidence type="ECO:0000256" key="9">
    <source>
        <dbReference type="RuleBase" id="RU003523"/>
    </source>
</evidence>
<evidence type="ECO:0000256" key="6">
    <source>
        <dbReference type="ARBA" id="ARBA00022679"/>
    </source>
</evidence>
<dbReference type="PROSITE" id="PS00816">
    <property type="entry name" value="AIPM_HOMOCIT_SYNTH_2"/>
    <property type="match status" value="1"/>
</dbReference>
<gene>
    <name evidence="11" type="ordered locus">Acid345_2918</name>
</gene>
<dbReference type="EnsemblBacteria" id="ABF41919">
    <property type="protein sequence ID" value="ABF41919"/>
    <property type="gene ID" value="Acid345_2918"/>
</dbReference>